<proteinExistence type="predicted"/>
<dbReference type="InterPro" id="IPR029060">
    <property type="entry name" value="PIN-like_dom_sf"/>
</dbReference>
<reference evidence="6 7" key="2">
    <citation type="submission" date="2019-08" db="EMBL/GenBank/DDBJ databases">
        <title>Jejuicoccus antrihumi gen. nov., sp. nov., a new member of the family Dermacoccaceae isolated from a cave.</title>
        <authorList>
            <person name="Schumann P."/>
            <person name="Kim I.S."/>
        </authorList>
    </citation>
    <scope>NUCLEOTIDE SEQUENCE [LARGE SCALE GENOMIC DNA]</scope>
    <source>
        <strain evidence="6 7">C5-26</strain>
    </source>
</reference>
<accession>A0A563E4D6</accession>
<dbReference type="Proteomes" id="UP000320244">
    <property type="component" value="Unassembled WGS sequence"/>
</dbReference>
<feature type="domain" description="PIN" evidence="5">
    <location>
        <begin position="2"/>
        <end position="112"/>
    </location>
</feature>
<dbReference type="SUPFAM" id="SSF88723">
    <property type="entry name" value="PIN domain-like"/>
    <property type="match status" value="1"/>
</dbReference>
<dbReference type="Pfam" id="PF01850">
    <property type="entry name" value="PIN"/>
    <property type="match status" value="1"/>
</dbReference>
<evidence type="ECO:0000259" key="5">
    <source>
        <dbReference type="Pfam" id="PF01850"/>
    </source>
</evidence>
<evidence type="ECO:0000256" key="1">
    <source>
        <dbReference type="ARBA" id="ARBA00022722"/>
    </source>
</evidence>
<organism evidence="6 7">
    <name type="scientific">Leekyejoonella antrihumi</name>
    <dbReference type="NCBI Taxonomy" id="1660198"/>
    <lineage>
        <taxon>Bacteria</taxon>
        <taxon>Bacillati</taxon>
        <taxon>Actinomycetota</taxon>
        <taxon>Actinomycetes</taxon>
        <taxon>Micrococcales</taxon>
        <taxon>Dermacoccaceae</taxon>
        <taxon>Leekyejoonella</taxon>
    </lineage>
</organism>
<dbReference type="RefSeq" id="WP_146316033.1">
    <property type="nucleotide sequence ID" value="NZ_VCQV01000007.1"/>
</dbReference>
<comment type="caution">
    <text evidence="6">The sequence shown here is derived from an EMBL/GenBank/DDBJ whole genome shotgun (WGS) entry which is preliminary data.</text>
</comment>
<dbReference type="OrthoDB" id="329172at2"/>
<keyword evidence="4" id="KW-0460">Magnesium</keyword>
<keyword evidence="2" id="KW-0479">Metal-binding</keyword>
<keyword evidence="7" id="KW-1185">Reference proteome</keyword>
<dbReference type="EMBL" id="VCQV01000007">
    <property type="protein sequence ID" value="TWP37169.1"/>
    <property type="molecule type" value="Genomic_DNA"/>
</dbReference>
<dbReference type="InterPro" id="IPR002716">
    <property type="entry name" value="PIN_dom"/>
</dbReference>
<sequence>MILVDTSIWIDHLRSGDAHLGTLLQHSEVLGHPWVTGELALGNLARRTEVLGLLHNLPQATLATDVEVMTLIDHHRLDGLGIGYVDALLLASTRLSAGAQLWTRDKRLQATAVRLELDHGDSQGT</sequence>
<evidence type="ECO:0000256" key="2">
    <source>
        <dbReference type="ARBA" id="ARBA00022723"/>
    </source>
</evidence>
<dbReference type="AlphaFoldDB" id="A0A563E4D6"/>
<name>A0A563E4D6_9MICO</name>
<dbReference type="GO" id="GO:0046872">
    <property type="term" value="F:metal ion binding"/>
    <property type="evidence" value="ECO:0007669"/>
    <property type="project" value="UniProtKB-KW"/>
</dbReference>
<evidence type="ECO:0000313" key="7">
    <source>
        <dbReference type="Proteomes" id="UP000320244"/>
    </source>
</evidence>
<dbReference type="GO" id="GO:0016787">
    <property type="term" value="F:hydrolase activity"/>
    <property type="evidence" value="ECO:0007669"/>
    <property type="project" value="UniProtKB-KW"/>
</dbReference>
<evidence type="ECO:0000313" key="6">
    <source>
        <dbReference type="EMBL" id="TWP37169.1"/>
    </source>
</evidence>
<evidence type="ECO:0000256" key="4">
    <source>
        <dbReference type="ARBA" id="ARBA00022842"/>
    </source>
</evidence>
<reference evidence="6 7" key="1">
    <citation type="submission" date="2019-05" db="EMBL/GenBank/DDBJ databases">
        <authorList>
            <person name="Lee S.D."/>
        </authorList>
    </citation>
    <scope>NUCLEOTIDE SEQUENCE [LARGE SCALE GENOMIC DNA]</scope>
    <source>
        <strain evidence="6 7">C5-26</strain>
    </source>
</reference>
<keyword evidence="1" id="KW-0540">Nuclease</keyword>
<evidence type="ECO:0000256" key="3">
    <source>
        <dbReference type="ARBA" id="ARBA00022801"/>
    </source>
</evidence>
<dbReference type="GO" id="GO:0004518">
    <property type="term" value="F:nuclease activity"/>
    <property type="evidence" value="ECO:0007669"/>
    <property type="project" value="UniProtKB-KW"/>
</dbReference>
<gene>
    <name evidence="6" type="ORF">FGL98_07075</name>
</gene>
<protein>
    <submittedName>
        <fullName evidence="6">Type II toxin-antitoxin system VapC family toxin</fullName>
    </submittedName>
</protein>
<dbReference type="Gene3D" id="3.40.50.1010">
    <property type="entry name" value="5'-nuclease"/>
    <property type="match status" value="1"/>
</dbReference>
<keyword evidence="3" id="KW-0378">Hydrolase</keyword>